<dbReference type="PANTHER" id="PTHR43155:SF2">
    <property type="entry name" value="CYCLIC DI-GMP PHOSPHODIESTERASE PA4108"/>
    <property type="match status" value="1"/>
</dbReference>
<sequence>MRLLPLNMVRPGMRLGRRIYNEEGITLLGERVELSQKLIQRLSEHGIDFVYIDDPRTNDITIPEMISEETRLKATSEIRTSFRGMMESSVRSKTANDRRLGKTFSNVMKMIIDDLSSHEGAMIMLTNISVMDDYLFQHSLNVCIYTTLLGMAHGYGREELTTLGLGALLHDIGKTQIPLELLRKNGKLTDSEFTQVKKHTEYGFQLLKEEPNIPLITAHCAFQHHERLDGSGYPRGITGRDIHDYARWIGMVDSYDAMTTHRVYRRAMLPHQAMEILYAGTDTLYEKKKIELFRDNIAIYPIGISVTLSTGETGTVVGLNKMVPHRPIVRILKDAEGQELKAPFDMDLSEKLSIMVTGVNEDMG</sequence>
<dbReference type="PANTHER" id="PTHR43155">
    <property type="entry name" value="CYCLIC DI-GMP PHOSPHODIESTERASE PA4108-RELATED"/>
    <property type="match status" value="1"/>
</dbReference>
<dbReference type="RefSeq" id="WP_345586885.1">
    <property type="nucleotide sequence ID" value="NZ_BAABJG010000006.1"/>
</dbReference>
<dbReference type="InterPro" id="IPR037522">
    <property type="entry name" value="HD_GYP_dom"/>
</dbReference>
<name>A0ABW3UI38_9BACL</name>
<dbReference type="GO" id="GO:0016787">
    <property type="term" value="F:hydrolase activity"/>
    <property type="evidence" value="ECO:0007669"/>
    <property type="project" value="UniProtKB-KW"/>
</dbReference>
<evidence type="ECO:0000313" key="2">
    <source>
        <dbReference type="EMBL" id="MFD1220102.1"/>
    </source>
</evidence>
<dbReference type="Gene3D" id="1.10.3210.10">
    <property type="entry name" value="Hypothetical protein af1432"/>
    <property type="match status" value="1"/>
</dbReference>
<dbReference type="SUPFAM" id="SSF109604">
    <property type="entry name" value="HD-domain/PDEase-like"/>
    <property type="match status" value="1"/>
</dbReference>
<dbReference type="Pfam" id="PF13487">
    <property type="entry name" value="HD_5"/>
    <property type="match status" value="1"/>
</dbReference>
<keyword evidence="2" id="KW-0378">Hydrolase</keyword>
<dbReference type="InterPro" id="IPR003607">
    <property type="entry name" value="HD/PDEase_dom"/>
</dbReference>
<evidence type="ECO:0000259" key="1">
    <source>
        <dbReference type="PROSITE" id="PS51832"/>
    </source>
</evidence>
<proteinExistence type="predicted"/>
<dbReference type="CDD" id="cd00077">
    <property type="entry name" value="HDc"/>
    <property type="match status" value="1"/>
</dbReference>
<organism evidence="2 3">
    <name type="scientific">Paenibacillus vulneris</name>
    <dbReference type="NCBI Taxonomy" id="1133364"/>
    <lineage>
        <taxon>Bacteria</taxon>
        <taxon>Bacillati</taxon>
        <taxon>Bacillota</taxon>
        <taxon>Bacilli</taxon>
        <taxon>Bacillales</taxon>
        <taxon>Paenibacillaceae</taxon>
        <taxon>Paenibacillus</taxon>
    </lineage>
</organism>
<dbReference type="EMBL" id="JBHTLU010000013">
    <property type="protein sequence ID" value="MFD1220102.1"/>
    <property type="molecule type" value="Genomic_DNA"/>
</dbReference>
<reference evidence="3" key="1">
    <citation type="journal article" date="2019" name="Int. J. Syst. Evol. Microbiol.">
        <title>The Global Catalogue of Microorganisms (GCM) 10K type strain sequencing project: providing services to taxonomists for standard genome sequencing and annotation.</title>
        <authorList>
            <consortium name="The Broad Institute Genomics Platform"/>
            <consortium name="The Broad Institute Genome Sequencing Center for Infectious Disease"/>
            <person name="Wu L."/>
            <person name="Ma J."/>
        </authorList>
    </citation>
    <scope>NUCLEOTIDE SEQUENCE [LARGE SCALE GENOMIC DNA]</scope>
    <source>
        <strain evidence="3">CCUG 53270</strain>
    </source>
</reference>
<gene>
    <name evidence="2" type="ORF">ACFQ4B_08230</name>
</gene>
<dbReference type="SMART" id="SM00471">
    <property type="entry name" value="HDc"/>
    <property type="match status" value="1"/>
</dbReference>
<protein>
    <submittedName>
        <fullName evidence="2">HD-GYP domain-containing protein</fullName>
        <ecNumber evidence="2">3.1.4.-</ecNumber>
    </submittedName>
</protein>
<accession>A0ABW3UI38</accession>
<evidence type="ECO:0000313" key="3">
    <source>
        <dbReference type="Proteomes" id="UP001597180"/>
    </source>
</evidence>
<dbReference type="EC" id="3.1.4.-" evidence="2"/>
<keyword evidence="3" id="KW-1185">Reference proteome</keyword>
<comment type="caution">
    <text evidence="2">The sequence shown here is derived from an EMBL/GenBank/DDBJ whole genome shotgun (WGS) entry which is preliminary data.</text>
</comment>
<dbReference type="PROSITE" id="PS51832">
    <property type="entry name" value="HD_GYP"/>
    <property type="match status" value="1"/>
</dbReference>
<feature type="domain" description="HD-GYP" evidence="1">
    <location>
        <begin position="113"/>
        <end position="309"/>
    </location>
</feature>
<dbReference type="Proteomes" id="UP001597180">
    <property type="component" value="Unassembled WGS sequence"/>
</dbReference>